<dbReference type="Proteomes" id="UP000199542">
    <property type="component" value="Unassembled WGS sequence"/>
</dbReference>
<dbReference type="GO" id="GO:0003700">
    <property type="term" value="F:DNA-binding transcription factor activity"/>
    <property type="evidence" value="ECO:0007669"/>
    <property type="project" value="TreeGrafter"/>
</dbReference>
<dbReference type="CDD" id="cd06267">
    <property type="entry name" value="PBP1_LacI_sugar_binding-like"/>
    <property type="match status" value="1"/>
</dbReference>
<dbReference type="Gene3D" id="1.10.260.40">
    <property type="entry name" value="lambda repressor-like DNA-binding domains"/>
    <property type="match status" value="1"/>
</dbReference>
<dbReference type="InterPro" id="IPR046335">
    <property type="entry name" value="LacI/GalR-like_sensor"/>
</dbReference>
<keyword evidence="1" id="KW-0805">Transcription regulation</keyword>
<organism evidence="5 6">
    <name type="scientific">Rhizobium mongolense subsp. loessense</name>
    <dbReference type="NCBI Taxonomy" id="158890"/>
    <lineage>
        <taxon>Bacteria</taxon>
        <taxon>Pseudomonadati</taxon>
        <taxon>Pseudomonadota</taxon>
        <taxon>Alphaproteobacteria</taxon>
        <taxon>Hyphomicrobiales</taxon>
        <taxon>Rhizobiaceae</taxon>
        <taxon>Rhizobium/Agrobacterium group</taxon>
        <taxon>Rhizobium</taxon>
    </lineage>
</organism>
<dbReference type="Pfam" id="PF13377">
    <property type="entry name" value="Peripla_BP_3"/>
    <property type="match status" value="1"/>
</dbReference>
<evidence type="ECO:0000256" key="1">
    <source>
        <dbReference type="ARBA" id="ARBA00023015"/>
    </source>
</evidence>
<evidence type="ECO:0000256" key="3">
    <source>
        <dbReference type="ARBA" id="ARBA00023163"/>
    </source>
</evidence>
<dbReference type="GO" id="GO:0000976">
    <property type="term" value="F:transcription cis-regulatory region binding"/>
    <property type="evidence" value="ECO:0007669"/>
    <property type="project" value="TreeGrafter"/>
</dbReference>
<dbReference type="SUPFAM" id="SSF53822">
    <property type="entry name" value="Periplasmic binding protein-like I"/>
    <property type="match status" value="1"/>
</dbReference>
<dbReference type="AlphaFoldDB" id="A0A1G4QW71"/>
<dbReference type="Gene3D" id="3.40.50.2300">
    <property type="match status" value="2"/>
</dbReference>
<dbReference type="InterPro" id="IPR028082">
    <property type="entry name" value="Peripla_BP_I"/>
</dbReference>
<dbReference type="PROSITE" id="PS50932">
    <property type="entry name" value="HTH_LACI_2"/>
    <property type="match status" value="1"/>
</dbReference>
<dbReference type="InterPro" id="IPR010982">
    <property type="entry name" value="Lambda_DNA-bd_dom_sf"/>
</dbReference>
<evidence type="ECO:0000259" key="4">
    <source>
        <dbReference type="PROSITE" id="PS50932"/>
    </source>
</evidence>
<evidence type="ECO:0000256" key="2">
    <source>
        <dbReference type="ARBA" id="ARBA00023125"/>
    </source>
</evidence>
<keyword evidence="3" id="KW-0804">Transcription</keyword>
<gene>
    <name evidence="5" type="ORF">SAMN02927900_01939</name>
</gene>
<evidence type="ECO:0000313" key="6">
    <source>
        <dbReference type="Proteomes" id="UP000199542"/>
    </source>
</evidence>
<protein>
    <submittedName>
        <fullName evidence="5">Transcriptional regulator, LacI family</fullName>
    </submittedName>
</protein>
<dbReference type="SMART" id="SM00354">
    <property type="entry name" value="HTH_LACI"/>
    <property type="match status" value="1"/>
</dbReference>
<name>A0A1G4QW71_9HYPH</name>
<dbReference type="SUPFAM" id="SSF47413">
    <property type="entry name" value="lambda repressor-like DNA-binding domains"/>
    <property type="match status" value="1"/>
</dbReference>
<accession>A0A1G4QW71</accession>
<dbReference type="CDD" id="cd01392">
    <property type="entry name" value="HTH_LacI"/>
    <property type="match status" value="1"/>
</dbReference>
<proteinExistence type="predicted"/>
<reference evidence="5 6" key="1">
    <citation type="submission" date="2016-10" db="EMBL/GenBank/DDBJ databases">
        <authorList>
            <person name="de Groot N.N."/>
        </authorList>
    </citation>
    <scope>NUCLEOTIDE SEQUENCE [LARGE SCALE GENOMIC DNA]</scope>
    <source>
        <strain evidence="5 6">CGMCC 1.3401</strain>
    </source>
</reference>
<dbReference type="PANTHER" id="PTHR30146:SF109">
    <property type="entry name" value="HTH-TYPE TRANSCRIPTIONAL REGULATOR GALS"/>
    <property type="match status" value="1"/>
</dbReference>
<dbReference type="EMBL" id="FMTM01000002">
    <property type="protein sequence ID" value="SCW48903.1"/>
    <property type="molecule type" value="Genomic_DNA"/>
</dbReference>
<dbReference type="PANTHER" id="PTHR30146">
    <property type="entry name" value="LACI-RELATED TRANSCRIPTIONAL REPRESSOR"/>
    <property type="match status" value="1"/>
</dbReference>
<keyword evidence="2" id="KW-0238">DNA-binding</keyword>
<feature type="domain" description="HTH lacI-type" evidence="4">
    <location>
        <begin position="18"/>
        <end position="72"/>
    </location>
</feature>
<dbReference type="InterPro" id="IPR000843">
    <property type="entry name" value="HTH_LacI"/>
</dbReference>
<dbReference type="Pfam" id="PF00356">
    <property type="entry name" value="LacI"/>
    <property type="match status" value="1"/>
</dbReference>
<sequence length="355" mass="39191">MFLGAVQPELPMHKMTIKTMDDFARSCGVSRPTLSRYFDSPNSVKPVTRKRIEDALSASDYRPNLYARNLNRKRTRNIGILVPVITDPFYAEMVNRLELLVRGEGYWPIVISSHGLPDLEAEAVNTLLSLKAAGAIIAPLGLASEPGIFEKLRESIPIVYFDTFIEGNTPFIGNNNAQSVATIVDYLCRSGEPPAYFDIPHVNHNSGERLASYIATMESLGFEPVVFGDAENYSWNFEQMGYEQTDAMITAGTLPGRTILCANDRLAFGAMAAAHSRGLRVGRRSDSDLRIAAHDDHPLSRYTCPPLTTMAQDFTAMARSSVDTLLSMLDESDDSAQVIARKIIFDGTLVMRQSA</sequence>
<evidence type="ECO:0000313" key="5">
    <source>
        <dbReference type="EMBL" id="SCW48903.1"/>
    </source>
</evidence>